<evidence type="ECO:0000313" key="2">
    <source>
        <dbReference type="Proteomes" id="UP000249633"/>
    </source>
</evidence>
<proteinExistence type="predicted"/>
<name>A0A2W5DKI2_9BURK</name>
<dbReference type="InterPro" id="IPR046556">
    <property type="entry name" value="DUF6710"/>
</dbReference>
<dbReference type="Pfam" id="PF20457">
    <property type="entry name" value="DUF6710"/>
    <property type="match status" value="1"/>
</dbReference>
<evidence type="ECO:0000313" key="1">
    <source>
        <dbReference type="EMBL" id="PZP29637.1"/>
    </source>
</evidence>
<sequence length="95" mass="10633">MGPRDDRTGPFLRECRRGHLGLFPYQSKSRDVVWKQVSALYSTLAAETYDLSPVLKAVRTDGARWYRVDDGSSLAPVESMAMAGIFVIGQRLIDL</sequence>
<protein>
    <submittedName>
        <fullName evidence="1">Uncharacterized protein</fullName>
    </submittedName>
</protein>
<dbReference type="AlphaFoldDB" id="A0A2W5DKI2"/>
<comment type="caution">
    <text evidence="1">The sequence shown here is derived from an EMBL/GenBank/DDBJ whole genome shotgun (WGS) entry which is preliminary data.</text>
</comment>
<dbReference type="EMBL" id="QFOD01000017">
    <property type="protein sequence ID" value="PZP29637.1"/>
    <property type="molecule type" value="Genomic_DNA"/>
</dbReference>
<gene>
    <name evidence="1" type="ORF">DI603_16380</name>
</gene>
<reference evidence="1 2" key="1">
    <citation type="submission" date="2017-08" db="EMBL/GenBank/DDBJ databases">
        <title>Infants hospitalized years apart are colonized by the same room-sourced microbial strains.</title>
        <authorList>
            <person name="Brooks B."/>
            <person name="Olm M.R."/>
            <person name="Firek B.A."/>
            <person name="Baker R."/>
            <person name="Thomas B.C."/>
            <person name="Morowitz M.J."/>
            <person name="Banfield J.F."/>
        </authorList>
    </citation>
    <scope>NUCLEOTIDE SEQUENCE [LARGE SCALE GENOMIC DNA]</scope>
    <source>
        <strain evidence="1">S2_012_000_R2_81</strain>
    </source>
</reference>
<organism evidence="1 2">
    <name type="scientific">Roseateles depolymerans</name>
    <dbReference type="NCBI Taxonomy" id="76731"/>
    <lineage>
        <taxon>Bacteria</taxon>
        <taxon>Pseudomonadati</taxon>
        <taxon>Pseudomonadota</taxon>
        <taxon>Betaproteobacteria</taxon>
        <taxon>Burkholderiales</taxon>
        <taxon>Sphaerotilaceae</taxon>
        <taxon>Roseateles</taxon>
    </lineage>
</organism>
<accession>A0A2W5DKI2</accession>
<dbReference type="Proteomes" id="UP000249633">
    <property type="component" value="Unassembled WGS sequence"/>
</dbReference>